<dbReference type="OrthoDB" id="2275718at2759"/>
<reference evidence="1" key="1">
    <citation type="journal article" date="2014" name="Genome Announc.">
        <title>De novo whole-genome sequence and genome annotation of Lichtheimia ramosa.</title>
        <authorList>
            <person name="Linde J."/>
            <person name="Schwartze V."/>
            <person name="Binder U."/>
            <person name="Lass-Florl C."/>
            <person name="Voigt K."/>
            <person name="Horn F."/>
        </authorList>
    </citation>
    <scope>NUCLEOTIDE SEQUENCE</scope>
    <source>
        <strain evidence="1">JMRC FSU:6197</strain>
    </source>
</reference>
<evidence type="ECO:0000313" key="1">
    <source>
        <dbReference type="EMBL" id="CDS11816.1"/>
    </source>
</evidence>
<accession>A0A077WW07</accession>
<proteinExistence type="predicted"/>
<sequence>MYKGILYGESTQEELGIVLRHPRKVHEPINATSSSSDQTAELSQSFLIKSKDLASIGSLVMDDVDNETSCGDEAQFGELYKLHEWEWDDKAVDNLISLDDDDASFSNTSCDQSTTNQPSFEVKQILDQESSTPFLDYTVYDHKELEIQQQASHKTHIYEEHAQLVEEHIMDEENGSSAVTRRAPADYFVNHKVQVFPATESDVIYHSIYMDESTIPTFAPSPITNHACAREKKKKKDEQSVTKIFRRCTRTLRAKRYHKKYAQKLKNKEQHLAELVNFHQAFKLDFPIPADIEPLLSKSKRSNSMPDDNDFERLYDSQQNTTTTSSITVKTTAIKKKSSFKFNVYADEFKPNPAIQELLASRNRAAPPLSSCTYHRSKLKKADTKHLSLYQVFKHPFYKTKAETPPNDIGPIWPFGMTQYNMQFMARTIENGNTYDRPFTTHLPYTCIQYQYPHVSQQAFV</sequence>
<organism evidence="1">
    <name type="scientific">Lichtheimia ramosa</name>
    <dbReference type="NCBI Taxonomy" id="688394"/>
    <lineage>
        <taxon>Eukaryota</taxon>
        <taxon>Fungi</taxon>
        <taxon>Fungi incertae sedis</taxon>
        <taxon>Mucoromycota</taxon>
        <taxon>Mucoromycotina</taxon>
        <taxon>Mucoromycetes</taxon>
        <taxon>Mucorales</taxon>
        <taxon>Lichtheimiaceae</taxon>
        <taxon>Lichtheimia</taxon>
    </lineage>
</organism>
<protein>
    <submittedName>
        <fullName evidence="1">Uncharacterized protein</fullName>
    </submittedName>
</protein>
<name>A0A077WW07_9FUNG</name>
<dbReference type="EMBL" id="LK023350">
    <property type="protein sequence ID" value="CDS11816.1"/>
    <property type="molecule type" value="Genomic_DNA"/>
</dbReference>
<gene>
    <name evidence="1" type="ORF">LRAMOSA11460</name>
</gene>
<dbReference type="AlphaFoldDB" id="A0A077WW07"/>